<dbReference type="Proteomes" id="UP000243378">
    <property type="component" value="Unassembled WGS sequence"/>
</dbReference>
<evidence type="ECO:0008006" key="3">
    <source>
        <dbReference type="Google" id="ProtNLM"/>
    </source>
</evidence>
<name>A0A1G7HYT3_9GAMM</name>
<accession>A0A1G7HYT3</accession>
<dbReference type="InterPro" id="IPR015003">
    <property type="entry name" value="DUF1853"/>
</dbReference>
<organism evidence="1 2">
    <name type="scientific">Phytopseudomonas seleniipraecipitans</name>
    <dbReference type="NCBI Taxonomy" id="640205"/>
    <lineage>
        <taxon>Bacteria</taxon>
        <taxon>Pseudomonadati</taxon>
        <taxon>Pseudomonadota</taxon>
        <taxon>Gammaproteobacteria</taxon>
        <taxon>Pseudomonadales</taxon>
        <taxon>Pseudomonadaceae</taxon>
        <taxon>Phytopseudomonas</taxon>
    </lineage>
</organism>
<proteinExistence type="predicted"/>
<sequence>MNPFAAITDLPQRLTQPAVRDLAWALVSPPLLDQASTWQRYPLAESPWAHEPGLLADWLLRQDQEPAPLLAWLSRSSIRRLGLYYERLWQFALHAAPGVEILAANLPIRQSGHTLGELDLLLRDASGVHHLELAIKFYLGKPSANQVGPTQWIGPGSHDRLDLKLDHLVSRQLPLSAHPQARPALDALTREAIKAGMWVGGYLFYPQFGHCQPPDGVHPDHHRGGWLHRRDWLAFQATDADRCWQPLPRHAWLSPARLPLEEGWSRQRLQTWLEALPENAGAQLLVDLQPDAEGSLQERSRLFLVADDWPNSNPPS</sequence>
<evidence type="ECO:0000313" key="1">
    <source>
        <dbReference type="EMBL" id="SDF05269.1"/>
    </source>
</evidence>
<dbReference type="RefSeq" id="WP_092364912.1">
    <property type="nucleotide sequence ID" value="NZ_FNBM01000001.1"/>
</dbReference>
<gene>
    <name evidence="1" type="ORF">SAMN05216381_0825</name>
</gene>
<dbReference type="EMBL" id="FNBM01000001">
    <property type="protein sequence ID" value="SDF05269.1"/>
    <property type="molecule type" value="Genomic_DNA"/>
</dbReference>
<dbReference type="AlphaFoldDB" id="A0A1G7HYT3"/>
<reference evidence="1 2" key="1">
    <citation type="submission" date="2016-10" db="EMBL/GenBank/DDBJ databases">
        <authorList>
            <person name="de Groot N.N."/>
        </authorList>
    </citation>
    <scope>NUCLEOTIDE SEQUENCE [LARGE SCALE GENOMIC DNA]</scope>
    <source>
        <strain evidence="1 2">LMG 25475</strain>
    </source>
</reference>
<dbReference type="OrthoDB" id="378654at2"/>
<protein>
    <recommendedName>
        <fullName evidence="3">Cobalt chelatase</fullName>
    </recommendedName>
</protein>
<dbReference type="Pfam" id="PF08907">
    <property type="entry name" value="DUF1853"/>
    <property type="match status" value="1"/>
</dbReference>
<evidence type="ECO:0000313" key="2">
    <source>
        <dbReference type="Proteomes" id="UP000243378"/>
    </source>
</evidence>
<dbReference type="STRING" id="640205.SAMN05216381_0825"/>